<protein>
    <submittedName>
        <fullName evidence="1">Metal-dependent phosphohydrolase</fullName>
    </submittedName>
</protein>
<dbReference type="EMBL" id="QGSZ01000352">
    <property type="protein sequence ID" value="RQW95818.1"/>
    <property type="molecule type" value="Genomic_DNA"/>
</dbReference>
<keyword evidence="1" id="KW-0378">Hydrolase</keyword>
<dbReference type="AlphaFoldDB" id="A0A3N9W4Y4"/>
<dbReference type="Gene3D" id="1.10.3210.10">
    <property type="entry name" value="Hypothetical protein af1432"/>
    <property type="match status" value="1"/>
</dbReference>
<dbReference type="RefSeq" id="WP_124777734.1">
    <property type="nucleotide sequence ID" value="NZ_QGSZ01000352.1"/>
</dbReference>
<evidence type="ECO:0000313" key="1">
    <source>
        <dbReference type="EMBL" id="RQW95818.1"/>
    </source>
</evidence>
<comment type="caution">
    <text evidence="1">The sequence shown here is derived from an EMBL/GenBank/DDBJ whole genome shotgun (WGS) entry which is preliminary data.</text>
</comment>
<accession>A0A3N9W4Y4</accession>
<proteinExistence type="predicted"/>
<dbReference type="OrthoDB" id="3218248at2"/>
<dbReference type="Proteomes" id="UP000282312">
    <property type="component" value="Unassembled WGS sequence"/>
</dbReference>
<dbReference type="GO" id="GO:0016787">
    <property type="term" value="F:hydrolase activity"/>
    <property type="evidence" value="ECO:0007669"/>
    <property type="project" value="UniProtKB-KW"/>
</dbReference>
<sequence>MTVLSPPRPAAIERALRDTRTWCAGHTIDDRPALVHALRVAVTIGQHVPAPGQDVIVAALLHDAPEFAPTDTDIYQILTANYGSEVARIIAALQAEHRALDEPDPPIRVDDQPVLLASTADKIVALTSLLRRAQSTGNASDFFDRRAALRGLLPYFRAYQRAAHPRLPASMSAHLHTALTPLERATACAQGVGAR</sequence>
<dbReference type="SUPFAM" id="SSF109604">
    <property type="entry name" value="HD-domain/PDEase-like"/>
    <property type="match status" value="1"/>
</dbReference>
<reference evidence="1 2" key="1">
    <citation type="submission" date="2018-05" db="EMBL/GenBank/DDBJ databases">
        <title>Micromonospora from Atacama Desert.</title>
        <authorList>
            <person name="Carro L."/>
            <person name="Goodfellow M."/>
            <person name="Klenk H.-P."/>
        </authorList>
    </citation>
    <scope>NUCLEOTIDE SEQUENCE [LARGE SCALE GENOMIC DNA]</scope>
    <source>
        <strain evidence="1 2">LB39</strain>
    </source>
</reference>
<organism evidence="1 2">
    <name type="scientific">Micromonospora inaquosa</name>
    <dbReference type="NCBI Taxonomy" id="2203716"/>
    <lineage>
        <taxon>Bacteria</taxon>
        <taxon>Bacillati</taxon>
        <taxon>Actinomycetota</taxon>
        <taxon>Actinomycetes</taxon>
        <taxon>Micromonosporales</taxon>
        <taxon>Micromonosporaceae</taxon>
        <taxon>Micromonospora</taxon>
    </lineage>
</organism>
<gene>
    <name evidence="1" type="ORF">DLJ59_32250</name>
</gene>
<name>A0A3N9W4Y4_9ACTN</name>
<keyword evidence="2" id="KW-1185">Reference proteome</keyword>
<evidence type="ECO:0000313" key="2">
    <source>
        <dbReference type="Proteomes" id="UP000282312"/>
    </source>
</evidence>